<dbReference type="Gramene" id="TraesJAG6D03G03763980.1">
    <property type="protein sequence ID" value="TraesJAG6D03G03763980.1.CDS1"/>
    <property type="gene ID" value="TraesJAG6D03G03763980"/>
</dbReference>
<dbReference type="Gramene" id="TraesCS6D02G339000.1">
    <property type="protein sequence ID" value="TraesCS6D02G339000.1.cds1"/>
    <property type="gene ID" value="TraesCS6D02G339000"/>
</dbReference>
<reference evidence="2" key="2">
    <citation type="submission" date="2018-10" db="UniProtKB">
        <authorList>
            <consortium name="EnsemblPlants"/>
        </authorList>
    </citation>
    <scope>IDENTIFICATION</scope>
</reference>
<organism evidence="2">
    <name type="scientific">Triticum aestivum</name>
    <name type="common">Wheat</name>
    <dbReference type="NCBI Taxonomy" id="4565"/>
    <lineage>
        <taxon>Eukaryota</taxon>
        <taxon>Viridiplantae</taxon>
        <taxon>Streptophyta</taxon>
        <taxon>Embryophyta</taxon>
        <taxon>Tracheophyta</taxon>
        <taxon>Spermatophyta</taxon>
        <taxon>Magnoliopsida</taxon>
        <taxon>Liliopsida</taxon>
        <taxon>Poales</taxon>
        <taxon>Poaceae</taxon>
        <taxon>BOP clade</taxon>
        <taxon>Pooideae</taxon>
        <taxon>Triticodae</taxon>
        <taxon>Triticeae</taxon>
        <taxon>Triticinae</taxon>
        <taxon>Triticum</taxon>
    </lineage>
</organism>
<evidence type="ECO:0000256" key="1">
    <source>
        <dbReference type="SAM" id="Phobius"/>
    </source>
</evidence>
<dbReference type="Gramene" id="TraesLDM6D03G03785140.1">
    <property type="protein sequence ID" value="TraesLDM6D03G03785140.1.CDS1"/>
    <property type="gene ID" value="TraesLDM6D03G03785140"/>
</dbReference>
<dbReference type="Gramene" id="TraesJUL6D03G03814050.1">
    <property type="protein sequence ID" value="TraesJUL6D03G03814050.1.CDS1"/>
    <property type="gene ID" value="TraesJUL6D03G03814050"/>
</dbReference>
<dbReference type="Gramene" id="TraesROB_scaffold_006899_01G000500.1">
    <property type="protein sequence ID" value="TraesROB_scaffold_006899_01G000500.1"/>
    <property type="gene ID" value="TraesROB_scaffold_006899_01G000500"/>
</dbReference>
<keyword evidence="1" id="KW-1133">Transmembrane helix</keyword>
<dbReference type="AlphaFoldDB" id="A0A3B6QJT4"/>
<evidence type="ECO:0000313" key="2">
    <source>
        <dbReference type="EnsemblPlants" id="TraesCS6D02G339000.1.cds1"/>
    </source>
</evidence>
<keyword evidence="3" id="KW-1185">Reference proteome</keyword>
<feature type="transmembrane region" description="Helical" evidence="1">
    <location>
        <begin position="67"/>
        <end position="84"/>
    </location>
</feature>
<feature type="transmembrane region" description="Helical" evidence="1">
    <location>
        <begin position="37"/>
        <end position="55"/>
    </location>
</feature>
<keyword evidence="1" id="KW-0472">Membrane</keyword>
<dbReference type="EnsemblPlants" id="TraesCS6D02G339000.1">
    <property type="protein sequence ID" value="TraesCS6D02G339000.1.cds1"/>
    <property type="gene ID" value="TraesCS6D02G339000"/>
</dbReference>
<sequence>MARVVWRTVGCVLGTNLCTNNLGQYFSWCYTFLPDGVKFYTFGLAAMCWAIWNCRNQAIFEQKQLKIPFNVVFSACGFLTYWAGLMAGVDHEAMEHGAKMLRTNASTMMRICAAPARSARD</sequence>
<dbReference type="STRING" id="4565.A0A3B6QJT4"/>
<dbReference type="Gramene" id="TraesMAC6D03G03779440.1">
    <property type="protein sequence ID" value="TraesMAC6D03G03779440.1.CDS1"/>
    <property type="gene ID" value="TraesMAC6D03G03779440"/>
</dbReference>
<protein>
    <submittedName>
        <fullName evidence="2">Uncharacterized protein</fullName>
    </submittedName>
</protein>
<accession>A0A3B6QJT4</accession>
<dbReference type="Gramene" id="TraesNOR6D03G03821890.1">
    <property type="protein sequence ID" value="TraesNOR6D03G03821890.1.CDS1"/>
    <property type="gene ID" value="TraesNOR6D03G03821890"/>
</dbReference>
<dbReference type="Proteomes" id="UP000019116">
    <property type="component" value="Chromosome 6D"/>
</dbReference>
<dbReference type="Gramene" id="TraesCAD_scaffold_043371_01G000500.1">
    <property type="protein sequence ID" value="TraesCAD_scaffold_043371_01G000500.1"/>
    <property type="gene ID" value="TraesCAD_scaffold_043371_01G000500"/>
</dbReference>
<dbReference type="Gramene" id="TraesSTA6D03G03774310.1">
    <property type="protein sequence ID" value="TraesSTA6D03G03774310.1.CDS1"/>
    <property type="gene ID" value="TraesSTA6D03G03774310"/>
</dbReference>
<dbReference type="Gramene" id="TraesRN6D0100831800.1">
    <property type="protein sequence ID" value="TraesRN6D0100831800.1"/>
    <property type="gene ID" value="TraesRN6D0100831800"/>
</dbReference>
<dbReference type="Gramene" id="TraesWEE_scaffold_028288_01G000500.1">
    <property type="protein sequence ID" value="TraesWEE_scaffold_028288_01G000500.1"/>
    <property type="gene ID" value="TraesWEE_scaffold_028288_01G000500"/>
</dbReference>
<proteinExistence type="predicted"/>
<evidence type="ECO:0000313" key="3">
    <source>
        <dbReference type="Proteomes" id="UP000019116"/>
    </source>
</evidence>
<dbReference type="Gramene" id="TraesLAC6D03G03731800.1">
    <property type="protein sequence ID" value="TraesLAC6D03G03731800.1.CDS1"/>
    <property type="gene ID" value="TraesLAC6D03G03731800"/>
</dbReference>
<reference evidence="2" key="1">
    <citation type="submission" date="2018-08" db="EMBL/GenBank/DDBJ databases">
        <authorList>
            <person name="Rossello M."/>
        </authorList>
    </citation>
    <scope>NUCLEOTIDE SEQUENCE [LARGE SCALE GENOMIC DNA]</scope>
    <source>
        <strain evidence="2">cv. Chinese Spring</strain>
    </source>
</reference>
<dbReference type="OrthoDB" id="695518at2759"/>
<dbReference type="Gramene" id="TraesCS6D03G0786400.1">
    <property type="protein sequence ID" value="TraesCS6D03G0786400.1.CDS1"/>
    <property type="gene ID" value="TraesCS6D03G0786400"/>
</dbReference>
<dbReference type="Gramene" id="TraesARI6D03G03745620.1">
    <property type="protein sequence ID" value="TraesARI6D03G03745620.1.CDS1"/>
    <property type="gene ID" value="TraesARI6D03G03745620"/>
</dbReference>
<keyword evidence="1" id="KW-0812">Transmembrane</keyword>
<name>A0A3B6QJT4_WHEAT</name>
<dbReference type="Gramene" id="TraesCLE_scaffold_046084_01G000500.1">
    <property type="protein sequence ID" value="TraesCLE_scaffold_046084_01G000500.1"/>
    <property type="gene ID" value="TraesCLE_scaffold_046084_01G000500"/>
</dbReference>